<feature type="region of interest" description="Disordered" evidence="1">
    <location>
        <begin position="431"/>
        <end position="455"/>
    </location>
</feature>
<evidence type="ECO:0000259" key="2">
    <source>
        <dbReference type="Pfam" id="PF25603"/>
    </source>
</evidence>
<proteinExistence type="predicted"/>
<feature type="region of interest" description="Disordered" evidence="1">
    <location>
        <begin position="40"/>
        <end position="63"/>
    </location>
</feature>
<name>A0ABR1KIF2_9PEZI</name>
<evidence type="ECO:0000256" key="1">
    <source>
        <dbReference type="SAM" id="MobiDB-lite"/>
    </source>
</evidence>
<dbReference type="Proteomes" id="UP001363622">
    <property type="component" value="Unassembled WGS sequence"/>
</dbReference>
<dbReference type="Pfam" id="PF25603">
    <property type="entry name" value="SPT23_MGA2_DBD"/>
    <property type="match status" value="1"/>
</dbReference>
<gene>
    <name evidence="3" type="ORF">IWZ03DRAFT_205361</name>
</gene>
<dbReference type="InterPro" id="IPR057962">
    <property type="entry name" value="SPT23_MGA2_DBD"/>
</dbReference>
<evidence type="ECO:0000313" key="4">
    <source>
        <dbReference type="Proteomes" id="UP001363622"/>
    </source>
</evidence>
<keyword evidence="4" id="KW-1185">Reference proteome</keyword>
<accession>A0ABR1KIF2</accession>
<feature type="compositionally biased region" description="Basic and acidic residues" evidence="1">
    <location>
        <begin position="431"/>
        <end position="443"/>
    </location>
</feature>
<dbReference type="EMBL" id="JBBPHU010000007">
    <property type="protein sequence ID" value="KAK7515513.1"/>
    <property type="molecule type" value="Genomic_DNA"/>
</dbReference>
<evidence type="ECO:0000313" key="3">
    <source>
        <dbReference type="EMBL" id="KAK7515513.1"/>
    </source>
</evidence>
<feature type="domain" description="SPT23/MGA2-like DNA-binding" evidence="2">
    <location>
        <begin position="239"/>
        <end position="431"/>
    </location>
</feature>
<protein>
    <recommendedName>
        <fullName evidence="2">SPT23/MGA2-like DNA-binding domain-containing protein</fullName>
    </recommendedName>
</protein>
<organism evidence="3 4">
    <name type="scientific">Phyllosticta citriasiana</name>
    <dbReference type="NCBI Taxonomy" id="595635"/>
    <lineage>
        <taxon>Eukaryota</taxon>
        <taxon>Fungi</taxon>
        <taxon>Dikarya</taxon>
        <taxon>Ascomycota</taxon>
        <taxon>Pezizomycotina</taxon>
        <taxon>Dothideomycetes</taxon>
        <taxon>Dothideomycetes incertae sedis</taxon>
        <taxon>Botryosphaeriales</taxon>
        <taxon>Phyllostictaceae</taxon>
        <taxon>Phyllosticta</taxon>
    </lineage>
</organism>
<sequence length="455" mass="50165">MLTYEQAPYYDQHERYYSQQLSYHHQQLENEYWSMAGAQTPGVLPQAEGGHQGPGAHPAQVQGHSLDENVPQGLYEGQTTWGTFPGPGFGQGQGGFQGSAGTGAYPGAPHFGLQNGGLYPREQFAQPPLGYAQGTAVSQAWDYPSGTPNPVPGDLVAQEYALHTGQEVAPHPGQGYAHHLRQGHASHPGQVVAPRPGQGYAPDPAQSGFSQGLPQAQCPLEQYMGQFPSRLDFNADKLTSRPETTIAVTLTLRNAPVGIERVHLPRLLLAGARLYAKNPEERPLQTLEMETMLVRADDVKDLNAKIQTLNRAANGGDRGAPAAEICYRCVERERKRANRCKSKSEAAADWESFIPERATILTKPEYSDWEHDRDPHGQRTRLLRMPVRIPCYCRHHNTTKGFCLVFTLKNHEGNVVAQAISEPVFVTDNHKGRSADITKRRTEDDEAGSSRGRRR</sequence>
<comment type="caution">
    <text evidence="3">The sequence shown here is derived from an EMBL/GenBank/DDBJ whole genome shotgun (WGS) entry which is preliminary data.</text>
</comment>
<reference evidence="3 4" key="1">
    <citation type="submission" date="2024-04" db="EMBL/GenBank/DDBJ databases">
        <title>Phyllosticta paracitricarpa is synonymous to the EU quarantine fungus P. citricarpa based on phylogenomic analyses.</title>
        <authorList>
            <consortium name="Lawrence Berkeley National Laboratory"/>
            <person name="Van Ingen-Buijs V.A."/>
            <person name="Van Westerhoven A.C."/>
            <person name="Haridas S."/>
            <person name="Skiadas P."/>
            <person name="Martin F."/>
            <person name="Groenewald J.Z."/>
            <person name="Crous P.W."/>
            <person name="Seidl M.F."/>
        </authorList>
    </citation>
    <scope>NUCLEOTIDE SEQUENCE [LARGE SCALE GENOMIC DNA]</scope>
    <source>
        <strain evidence="3 4">CBS 123371</strain>
    </source>
</reference>